<dbReference type="SMART" id="SM00327">
    <property type="entry name" value="VWA"/>
    <property type="match status" value="1"/>
</dbReference>
<dbReference type="AlphaFoldDB" id="A0AAU9JQA6"/>
<accession>A0AAU9JQA6</accession>
<feature type="domain" description="VIT" evidence="2">
    <location>
        <begin position="22"/>
        <end position="151"/>
    </location>
</feature>
<dbReference type="SUPFAM" id="SSF53300">
    <property type="entry name" value="vWA-like"/>
    <property type="match status" value="1"/>
</dbReference>
<gene>
    <name evidence="3" type="ORF">BSTOLATCC_MIC32986</name>
</gene>
<keyword evidence="4" id="KW-1185">Reference proteome</keyword>
<feature type="domain" description="VWFA" evidence="1">
    <location>
        <begin position="299"/>
        <end position="475"/>
    </location>
</feature>
<dbReference type="SMART" id="SM00609">
    <property type="entry name" value="VIT"/>
    <property type="match status" value="1"/>
</dbReference>
<dbReference type="InterPro" id="IPR002035">
    <property type="entry name" value="VWF_A"/>
</dbReference>
<dbReference type="PROSITE" id="PS50234">
    <property type="entry name" value="VWFA"/>
    <property type="match status" value="1"/>
</dbReference>
<dbReference type="PANTHER" id="PTHR45737">
    <property type="entry name" value="VON WILLEBRAND FACTOR A DOMAIN-CONTAINING PROTEIN 5A"/>
    <property type="match status" value="1"/>
</dbReference>
<evidence type="ECO:0000313" key="4">
    <source>
        <dbReference type="Proteomes" id="UP001162131"/>
    </source>
</evidence>
<dbReference type="Pfam" id="PF13768">
    <property type="entry name" value="VWA_3"/>
    <property type="match status" value="1"/>
</dbReference>
<reference evidence="3" key="1">
    <citation type="submission" date="2021-09" db="EMBL/GenBank/DDBJ databases">
        <authorList>
            <consortium name="AG Swart"/>
            <person name="Singh M."/>
            <person name="Singh A."/>
            <person name="Seah K."/>
            <person name="Emmerich C."/>
        </authorList>
    </citation>
    <scope>NUCLEOTIDE SEQUENCE</scope>
    <source>
        <strain evidence="3">ATCC30299</strain>
    </source>
</reference>
<sequence>MACKCCVFGLRPFIPFLTIKTPVYMQEEKQEEKHPIALKHLEIKAIVRNSLCNIELFQIYKNVENDPIECEYVFPVENDTVVTGMRIHLSDGTILEAAIEEETKATEMYQDAISEGNTAVMAKSNTPDRMVVNVGNVAPGAEIRIEFKFTAPVASELDFWRLYIPASLTPKPQALNNIDQEEAQQVAQFPIVRARNCTYRIGMSIDIYADTPISDYSSKNYPFDWTLSDNALHLNGRFKDGYDYVPDSGIEILYKTADSNVPLCTIQERNGEYAAMLSFLPMYPDVNEEIEDLQNQSGEFIFLIDRSGSMKGERIALAKQAAILFLKSLPPRSCFNIVSFGSKFEFLNHEPIYYNSKNVEKVIAKITAFDASMGGTNIYDPLFEIFSKEPRKDFPRSIFLLTDGEVSSADAVVNLINQYSNSTVLHSIGIGSAVSTYLIKESARAGGGIYSFVSTLDELSKKVINALEKCLMPVLNDWKLDWEVGTAPNIRNTKRIYYGDRFSLYAHLGQSVPNSIPKLQFYDSKIKSEREFTIPVDSTHITPGDEIFKLWAYNRISELDKSDLEINVKNSQIVRLSKEYGIPSNLTSYICIQRNNEAVIGDMQLRRVPVLRPKDMIELAPKKYITKNVPKYRCARLDTGLNNAFCSEKSKGSISSKPTSALFGAPQVKYETMLQSKSKTLTKAKVASFNNFQEEDKQEEGCSSDFISADSGIYISIIKLQSTEGFWSFEKLAQLLNANNEIPQEFSQMPEKEKIWGTLIALAYLRKNCADKKDEWKLVERKSIRWLKSLAIPIEDSIEKAIVLLN</sequence>
<dbReference type="InterPro" id="IPR036465">
    <property type="entry name" value="vWFA_dom_sf"/>
</dbReference>
<comment type="caution">
    <text evidence="3">The sequence shown here is derived from an EMBL/GenBank/DDBJ whole genome shotgun (WGS) entry which is preliminary data.</text>
</comment>
<evidence type="ECO:0000313" key="3">
    <source>
        <dbReference type="EMBL" id="CAG9323084.1"/>
    </source>
</evidence>
<evidence type="ECO:0000259" key="1">
    <source>
        <dbReference type="PROSITE" id="PS50234"/>
    </source>
</evidence>
<dbReference type="InterPro" id="IPR013694">
    <property type="entry name" value="VIT"/>
</dbReference>
<dbReference type="Pfam" id="PF08487">
    <property type="entry name" value="VIT"/>
    <property type="match status" value="1"/>
</dbReference>
<dbReference type="EMBL" id="CAJZBQ010000033">
    <property type="protein sequence ID" value="CAG9323084.1"/>
    <property type="molecule type" value="Genomic_DNA"/>
</dbReference>
<evidence type="ECO:0000259" key="2">
    <source>
        <dbReference type="PROSITE" id="PS51468"/>
    </source>
</evidence>
<organism evidence="3 4">
    <name type="scientific">Blepharisma stoltei</name>
    <dbReference type="NCBI Taxonomy" id="1481888"/>
    <lineage>
        <taxon>Eukaryota</taxon>
        <taxon>Sar</taxon>
        <taxon>Alveolata</taxon>
        <taxon>Ciliophora</taxon>
        <taxon>Postciliodesmatophora</taxon>
        <taxon>Heterotrichea</taxon>
        <taxon>Heterotrichida</taxon>
        <taxon>Blepharismidae</taxon>
        <taxon>Blepharisma</taxon>
    </lineage>
</organism>
<proteinExistence type="predicted"/>
<dbReference type="Proteomes" id="UP001162131">
    <property type="component" value="Unassembled WGS sequence"/>
</dbReference>
<dbReference type="PANTHER" id="PTHR45737:SF6">
    <property type="entry name" value="VON WILLEBRAND FACTOR A DOMAIN-CONTAINING PROTEIN 5A"/>
    <property type="match status" value="1"/>
</dbReference>
<dbReference type="Gene3D" id="3.40.50.410">
    <property type="entry name" value="von Willebrand factor, type A domain"/>
    <property type="match status" value="1"/>
</dbReference>
<dbReference type="PROSITE" id="PS51468">
    <property type="entry name" value="VIT"/>
    <property type="match status" value="1"/>
</dbReference>
<name>A0AAU9JQA6_9CILI</name>
<protein>
    <submittedName>
        <fullName evidence="3">Uncharacterized protein</fullName>
    </submittedName>
</protein>